<evidence type="ECO:0000313" key="2">
    <source>
        <dbReference type="EMBL" id="EJQ38297.1"/>
    </source>
</evidence>
<gene>
    <name evidence="2" type="ORF">IEE_05069</name>
</gene>
<reference evidence="2 3" key="1">
    <citation type="submission" date="2012-04" db="EMBL/GenBank/DDBJ databases">
        <title>The Genome Sequence of Bacillus cereus BAG5X1-1.</title>
        <authorList>
            <consortium name="The Broad Institute Genome Sequencing Platform"/>
            <consortium name="The Broad Institute Genome Sequencing Center for Infectious Disease"/>
            <person name="Feldgarden M."/>
            <person name="Van der Auwera G.A."/>
            <person name="Mahillon J."/>
            <person name="Duprez V."/>
            <person name="Timmery S."/>
            <person name="Mattelet C."/>
            <person name="Dierick K."/>
            <person name="Sun M."/>
            <person name="Yu Z."/>
            <person name="Zhu L."/>
            <person name="Hu X."/>
            <person name="Shank E.B."/>
            <person name="Swiecicka I."/>
            <person name="Hansen B.M."/>
            <person name="Andrup L."/>
            <person name="Young S.K."/>
            <person name="Zeng Q."/>
            <person name="Gargeya S."/>
            <person name="Fitzgerald M."/>
            <person name="Haas B."/>
            <person name="Abouelleil A."/>
            <person name="Alvarado L."/>
            <person name="Arachchi H.M."/>
            <person name="Berlin A."/>
            <person name="Chapman S.B."/>
            <person name="Goldberg J."/>
            <person name="Griggs A."/>
            <person name="Gujja S."/>
            <person name="Hansen M."/>
            <person name="Howarth C."/>
            <person name="Imamovic A."/>
            <person name="Larimer J."/>
            <person name="McCowen C."/>
            <person name="Montmayeur A."/>
            <person name="Murphy C."/>
            <person name="Neiman D."/>
            <person name="Pearson M."/>
            <person name="Priest M."/>
            <person name="Roberts A."/>
            <person name="Saif S."/>
            <person name="Shea T."/>
            <person name="Sisk P."/>
            <person name="Sykes S."/>
            <person name="Wortman J."/>
            <person name="Nusbaum C."/>
            <person name="Birren B."/>
        </authorList>
    </citation>
    <scope>NUCLEOTIDE SEQUENCE [LARGE SCALE GENOMIC DNA]</scope>
    <source>
        <strain evidence="2 3">BAG5X1-1</strain>
    </source>
</reference>
<dbReference type="EMBL" id="AHDJ01000060">
    <property type="protein sequence ID" value="EJQ38297.1"/>
    <property type="molecule type" value="Genomic_DNA"/>
</dbReference>
<name>J8A570_BACCE</name>
<organism evidence="2 3">
    <name type="scientific">Bacillus cereus BAG5X1-1</name>
    <dbReference type="NCBI Taxonomy" id="1053189"/>
    <lineage>
        <taxon>Bacteria</taxon>
        <taxon>Bacillati</taxon>
        <taxon>Bacillota</taxon>
        <taxon>Bacilli</taxon>
        <taxon>Bacillales</taxon>
        <taxon>Bacillaceae</taxon>
        <taxon>Bacillus</taxon>
        <taxon>Bacillus cereus group</taxon>
    </lineage>
</organism>
<feature type="region of interest" description="Disordered" evidence="1">
    <location>
        <begin position="31"/>
        <end position="108"/>
    </location>
</feature>
<comment type="caution">
    <text evidence="2">The sequence shown here is derived from an EMBL/GenBank/DDBJ whole genome shotgun (WGS) entry which is preliminary data.</text>
</comment>
<sequence length="228" mass="25757">MKKELHTVKEIAVKGFGFVAVLSVGLVGCSSEEPVKKEETKQSQEVKKEVKESEEVDKQQEEAKQQQEAEAKKAEAEKAKQQQEAEAKKAETEKAKQQQEAQKQQKEDVKTSAIALDDALNIHKSKVAVIVGYIEDEFTRADLKDSAWRQGMHANLASLKRLVVDMPNGGVAEGKQNDYNRYYNIMEKLYYCSQTLSENISNGNQELFERAKTNFIDVVENQFKPLGK</sequence>
<dbReference type="HOGENOM" id="CLU_105730_0_0_9"/>
<dbReference type="RefSeq" id="WP_002106894.1">
    <property type="nucleotide sequence ID" value="NZ_JH791997.1"/>
</dbReference>
<accession>J8A570</accession>
<dbReference type="Proteomes" id="UP000006600">
    <property type="component" value="Unassembled WGS sequence"/>
</dbReference>
<dbReference type="AlphaFoldDB" id="J8A570"/>
<dbReference type="PATRIC" id="fig|1053189.3.peg.5167"/>
<evidence type="ECO:0000256" key="1">
    <source>
        <dbReference type="SAM" id="MobiDB-lite"/>
    </source>
</evidence>
<dbReference type="PROSITE" id="PS51257">
    <property type="entry name" value="PROKAR_LIPOPROTEIN"/>
    <property type="match status" value="1"/>
</dbReference>
<proteinExistence type="predicted"/>
<protein>
    <submittedName>
        <fullName evidence="2">Uncharacterized protein</fullName>
    </submittedName>
</protein>
<evidence type="ECO:0000313" key="3">
    <source>
        <dbReference type="Proteomes" id="UP000006600"/>
    </source>
</evidence>
<feature type="compositionally biased region" description="Basic and acidic residues" evidence="1">
    <location>
        <begin position="33"/>
        <end position="108"/>
    </location>
</feature>